<feature type="compositionally biased region" description="Low complexity" evidence="1">
    <location>
        <begin position="262"/>
        <end position="279"/>
    </location>
</feature>
<organism evidence="2 3">
    <name type="scientific">Rhizobium puerariae</name>
    <dbReference type="NCBI Taxonomy" id="1585791"/>
    <lineage>
        <taxon>Bacteria</taxon>
        <taxon>Pseudomonadati</taxon>
        <taxon>Pseudomonadota</taxon>
        <taxon>Alphaproteobacteria</taxon>
        <taxon>Hyphomicrobiales</taxon>
        <taxon>Rhizobiaceae</taxon>
        <taxon>Rhizobium/Agrobacterium group</taxon>
        <taxon>Rhizobium</taxon>
    </lineage>
</organism>
<dbReference type="EMBL" id="JBHMAA010000029">
    <property type="protein sequence ID" value="MFB9951880.1"/>
    <property type="molecule type" value="Genomic_DNA"/>
</dbReference>
<name>A0ABV6ARF7_9HYPH</name>
<reference evidence="2 3" key="1">
    <citation type="submission" date="2024-09" db="EMBL/GenBank/DDBJ databases">
        <authorList>
            <person name="Sun Q."/>
            <person name="Mori K."/>
        </authorList>
    </citation>
    <scope>NUCLEOTIDE SEQUENCE [LARGE SCALE GENOMIC DNA]</scope>
    <source>
        <strain evidence="2 3">TBRC 4938</strain>
    </source>
</reference>
<keyword evidence="3" id="KW-1185">Reference proteome</keyword>
<sequence length="324" mass="35387">MDNLRNSERSLAVMDVLARQADLHRARSNRPGEGLVAANRSRDASRAEERLVAYAAECLAQGSHKLREGAGFTPEVQRRFAEVGRMLDNHVDEEGGADMRRGLLQRAQEFASFSPHYHGHDETDDNDAIADRLNDRGAQIRLSRVLLDRELGLKTSLPDAPGGVDHDFTAAEARRFTDAFGHLQQVLHEHVRTRQPIVAGQVREPVNWNRVGDAGRAARALETELQAHGPDATLKRFEREYHVRQTLERRAAREDDGLMDDAGVGSARSGATGSSSAGGSRSGTKRNAEAAGLTGDGAGPTASRPATQARVELLRRLRNAGRCD</sequence>
<evidence type="ECO:0000256" key="1">
    <source>
        <dbReference type="SAM" id="MobiDB-lite"/>
    </source>
</evidence>
<protein>
    <submittedName>
        <fullName evidence="2">Uncharacterized protein</fullName>
    </submittedName>
</protein>
<dbReference type="RefSeq" id="WP_377264700.1">
    <property type="nucleotide sequence ID" value="NZ_JBHMAA010000029.1"/>
</dbReference>
<comment type="caution">
    <text evidence="2">The sequence shown here is derived from an EMBL/GenBank/DDBJ whole genome shotgun (WGS) entry which is preliminary data.</text>
</comment>
<evidence type="ECO:0000313" key="2">
    <source>
        <dbReference type="EMBL" id="MFB9951880.1"/>
    </source>
</evidence>
<gene>
    <name evidence="2" type="ORF">ACFFP0_23780</name>
</gene>
<proteinExistence type="predicted"/>
<dbReference type="Proteomes" id="UP001589692">
    <property type="component" value="Unassembled WGS sequence"/>
</dbReference>
<feature type="region of interest" description="Disordered" evidence="1">
    <location>
        <begin position="249"/>
        <end position="324"/>
    </location>
</feature>
<evidence type="ECO:0000313" key="3">
    <source>
        <dbReference type="Proteomes" id="UP001589692"/>
    </source>
</evidence>
<accession>A0ABV6ARF7</accession>